<evidence type="ECO:0000313" key="2">
    <source>
        <dbReference type="Proteomes" id="UP000664534"/>
    </source>
</evidence>
<gene>
    <name evidence="1" type="ORF">IMSHALPRED_000856</name>
</gene>
<dbReference type="Proteomes" id="UP000664534">
    <property type="component" value="Unassembled WGS sequence"/>
</dbReference>
<accession>A0A8H3EV71</accession>
<name>A0A8H3EV71_9LECA</name>
<sequence>MHSNLKVGGQYSELAISAINLNAGSQTQDKSSLSYFRLFYLGKPVSEFYCKTCDNGLGHIAPNKCDRCKPCAGILGSLERSIVGFTQLANGIIIVIAMETA</sequence>
<dbReference type="OrthoDB" id="10327884at2759"/>
<dbReference type="AlphaFoldDB" id="A0A8H3EV71"/>
<reference evidence="1" key="1">
    <citation type="submission" date="2021-03" db="EMBL/GenBank/DDBJ databases">
        <authorList>
            <person name="Tagirdzhanova G."/>
        </authorList>
    </citation>
    <scope>NUCLEOTIDE SEQUENCE</scope>
</reference>
<protein>
    <submittedName>
        <fullName evidence="1">Uncharacterized protein</fullName>
    </submittedName>
</protein>
<organism evidence="1 2">
    <name type="scientific">Imshaugia aleurites</name>
    <dbReference type="NCBI Taxonomy" id="172621"/>
    <lineage>
        <taxon>Eukaryota</taxon>
        <taxon>Fungi</taxon>
        <taxon>Dikarya</taxon>
        <taxon>Ascomycota</taxon>
        <taxon>Pezizomycotina</taxon>
        <taxon>Lecanoromycetes</taxon>
        <taxon>OSLEUM clade</taxon>
        <taxon>Lecanoromycetidae</taxon>
        <taxon>Lecanorales</taxon>
        <taxon>Lecanorineae</taxon>
        <taxon>Parmeliaceae</taxon>
        <taxon>Imshaugia</taxon>
    </lineage>
</organism>
<keyword evidence="2" id="KW-1185">Reference proteome</keyword>
<comment type="caution">
    <text evidence="1">The sequence shown here is derived from an EMBL/GenBank/DDBJ whole genome shotgun (WGS) entry which is preliminary data.</text>
</comment>
<proteinExistence type="predicted"/>
<evidence type="ECO:0000313" key="1">
    <source>
        <dbReference type="EMBL" id="CAF9912957.1"/>
    </source>
</evidence>
<dbReference type="EMBL" id="CAJPDT010000011">
    <property type="protein sequence ID" value="CAF9912957.1"/>
    <property type="molecule type" value="Genomic_DNA"/>
</dbReference>